<dbReference type="KEGG" id="ete:ETEE_2280"/>
<proteinExistence type="inferred from homology"/>
<sequence length="291" mass="30053">MNTLAIDLGGTKLAAALVDTNGQLSQRCEVATPVSGDPEALTQALSQLITHYRGMADRVAVASTGIIHQGILSALNPDNLGGLNRFPLQACVERLSALPCHLLNDAQAAAWAEYLALTPSGQDMAFITVSTGVGGGLVLNGRLQIGRAAFAGHIGHTLADPAGPRCGCGRSGCVESIASGRAIAAAAQGDLAGLDARAIFQRAAAGDAQAQRLIARSAQAIAQLIADLRATLDIQCAVIGGSVGLAPGYLAQVQHFLRQMPHAYHATLYSARHQRDAGLIGAALWSRRETT</sequence>
<comment type="catalytic activity">
    <reaction evidence="8">
        <text>an N-acyl-D-mannosamine + ATP = an N-acyl-D-mannosamine 6-phosphate + ADP + H(+)</text>
        <dbReference type="Rhea" id="RHEA:23832"/>
        <dbReference type="ChEBI" id="CHEBI:15378"/>
        <dbReference type="ChEBI" id="CHEBI:16062"/>
        <dbReference type="ChEBI" id="CHEBI:30616"/>
        <dbReference type="ChEBI" id="CHEBI:57666"/>
        <dbReference type="ChEBI" id="CHEBI:456216"/>
        <dbReference type="EC" id="2.7.1.60"/>
    </reaction>
</comment>
<dbReference type="GO" id="GO:0019262">
    <property type="term" value="P:N-acetylneuraminate catabolic process"/>
    <property type="evidence" value="ECO:0007669"/>
    <property type="project" value="UniProtKB-UniRule"/>
</dbReference>
<feature type="binding site" evidence="8">
    <location>
        <position position="156"/>
    </location>
    <ligand>
        <name>Zn(2+)</name>
        <dbReference type="ChEBI" id="CHEBI:29105"/>
    </ligand>
</feature>
<dbReference type="InterPro" id="IPR000600">
    <property type="entry name" value="ROK"/>
</dbReference>
<comment type="function">
    <text evidence="8">Catalyzes the phosphorylation of N-acetylmannosamine (ManNAc) to ManNAc-6-P.</text>
</comment>
<feature type="binding site" evidence="8">
    <location>
        <position position="173"/>
    </location>
    <ligand>
        <name>Zn(2+)</name>
        <dbReference type="ChEBI" id="CHEBI:29105"/>
    </ligand>
</feature>
<evidence type="ECO:0000256" key="8">
    <source>
        <dbReference type="HAMAP-Rule" id="MF_01234"/>
    </source>
</evidence>
<keyword evidence="7 8" id="KW-0119">Carbohydrate metabolism</keyword>
<dbReference type="AlphaFoldDB" id="A0A076LQ67"/>
<feature type="binding site" evidence="8">
    <location>
        <begin position="5"/>
        <end position="12"/>
    </location>
    <ligand>
        <name>ATP</name>
        <dbReference type="ChEBI" id="CHEBI:30616"/>
    </ligand>
</feature>
<dbReference type="InterPro" id="IPR023945">
    <property type="entry name" value="ManNAc_kinase_bac"/>
</dbReference>
<keyword evidence="5 8" id="KW-0862">Zinc</keyword>
<dbReference type="PANTHER" id="PTHR18964:SF169">
    <property type="entry name" value="N-ACETYLMANNOSAMINE KINASE"/>
    <property type="match status" value="1"/>
</dbReference>
<dbReference type="GO" id="GO:0005524">
    <property type="term" value="F:ATP binding"/>
    <property type="evidence" value="ECO:0007669"/>
    <property type="project" value="UniProtKB-UniRule"/>
</dbReference>
<dbReference type="NCBIfam" id="NF047821">
    <property type="entry name" value="NactlManKinNanK"/>
    <property type="match status" value="1"/>
</dbReference>
<dbReference type="GO" id="GO:0009384">
    <property type="term" value="F:N-acylmannosamine kinase activity"/>
    <property type="evidence" value="ECO:0007669"/>
    <property type="project" value="UniProtKB-UniRule"/>
</dbReference>
<dbReference type="PROSITE" id="PS01125">
    <property type="entry name" value="ROK"/>
    <property type="match status" value="1"/>
</dbReference>
<dbReference type="UniPathway" id="UPA00629">
    <property type="reaction ID" value="UER00681"/>
</dbReference>
<organism evidence="9 10">
    <name type="scientific">Edwardsiella anguillarum ET080813</name>
    <dbReference type="NCBI Taxonomy" id="667120"/>
    <lineage>
        <taxon>Bacteria</taxon>
        <taxon>Pseudomonadati</taxon>
        <taxon>Pseudomonadota</taxon>
        <taxon>Gammaproteobacteria</taxon>
        <taxon>Enterobacterales</taxon>
        <taxon>Hafniaceae</taxon>
        <taxon>Edwardsiella</taxon>
    </lineage>
</organism>
<dbReference type="EC" id="2.7.1.60" evidence="8"/>
<evidence type="ECO:0000256" key="6">
    <source>
        <dbReference type="ARBA" id="ARBA00022840"/>
    </source>
</evidence>
<evidence type="ECO:0000256" key="3">
    <source>
        <dbReference type="ARBA" id="ARBA00022741"/>
    </source>
</evidence>
<evidence type="ECO:0000313" key="9">
    <source>
        <dbReference type="EMBL" id="AIJ08723.1"/>
    </source>
</evidence>
<feature type="binding site" evidence="8">
    <location>
        <position position="168"/>
    </location>
    <ligand>
        <name>Zn(2+)</name>
        <dbReference type="ChEBI" id="CHEBI:29105"/>
    </ligand>
</feature>
<dbReference type="GeneID" id="33939872"/>
<keyword evidence="4 8" id="KW-0418">Kinase</keyword>
<evidence type="ECO:0000256" key="4">
    <source>
        <dbReference type="ARBA" id="ARBA00022777"/>
    </source>
</evidence>
<evidence type="ECO:0000256" key="2">
    <source>
        <dbReference type="ARBA" id="ARBA00022723"/>
    </source>
</evidence>
<evidence type="ECO:0000313" key="10">
    <source>
        <dbReference type="Proteomes" id="UP000028681"/>
    </source>
</evidence>
<comment type="subunit">
    <text evidence="8">Homodimer.</text>
</comment>
<feature type="binding site" evidence="8">
    <location>
        <position position="166"/>
    </location>
    <ligand>
        <name>Zn(2+)</name>
        <dbReference type="ChEBI" id="CHEBI:29105"/>
    </ligand>
</feature>
<dbReference type="Proteomes" id="UP000028681">
    <property type="component" value="Chromosome"/>
</dbReference>
<dbReference type="HAMAP" id="MF_01234">
    <property type="entry name" value="ManNAc_kinase"/>
    <property type="match status" value="1"/>
</dbReference>
<dbReference type="SUPFAM" id="SSF53067">
    <property type="entry name" value="Actin-like ATPase domain"/>
    <property type="match status" value="1"/>
</dbReference>
<accession>A0A076LQ67</accession>
<gene>
    <name evidence="8 9" type="primary">nanK</name>
    <name evidence="9" type="ORF">ETEE_2280</name>
</gene>
<dbReference type="NCBIfam" id="NF003461">
    <property type="entry name" value="PRK05082.1"/>
    <property type="match status" value="1"/>
</dbReference>
<evidence type="ECO:0000256" key="7">
    <source>
        <dbReference type="ARBA" id="ARBA00023277"/>
    </source>
</evidence>
<protein>
    <recommendedName>
        <fullName evidence="8">N-acetylmannosamine kinase</fullName>
        <ecNumber evidence="8">2.7.1.60</ecNumber>
    </recommendedName>
    <alternativeName>
        <fullName evidence="8">ManNAc kinase</fullName>
    </alternativeName>
    <alternativeName>
        <fullName evidence="8">N-acetyl-D-mannosamine kinase</fullName>
    </alternativeName>
</protein>
<comment type="pathway">
    <text evidence="8">Amino-sugar metabolism; N-acetylneuraminate degradation; D-fructose 6-phosphate from N-acetylneuraminate: step 2/5.</text>
</comment>
<reference evidence="9 10" key="1">
    <citation type="journal article" date="2012" name="PLoS ONE">
        <title>Edwardsiella comparative phylogenomics reveal the new intra/inter-species taxonomic relationships, virulence evolution and niche adaptation mechanisms.</title>
        <authorList>
            <person name="Yang M."/>
            <person name="Lv Y."/>
            <person name="Xiao J."/>
            <person name="Wu H."/>
            <person name="Zheng H."/>
            <person name="Liu Q."/>
            <person name="Zhang Y."/>
            <person name="Wang Q."/>
        </authorList>
    </citation>
    <scope>NUCLEOTIDE SEQUENCE [LARGE SCALE GENOMIC DNA]</scope>
    <source>
        <strain evidence="10">080813</strain>
    </source>
</reference>
<dbReference type="EMBL" id="CP006664">
    <property type="protein sequence ID" value="AIJ08723.1"/>
    <property type="molecule type" value="Genomic_DNA"/>
</dbReference>
<dbReference type="Gene3D" id="3.30.420.40">
    <property type="match status" value="2"/>
</dbReference>
<dbReference type="RefSeq" id="WP_034162777.1">
    <property type="nucleotide sequence ID" value="NZ_CP006664.1"/>
</dbReference>
<dbReference type="HOGENOM" id="CLU_036604_0_4_6"/>
<keyword evidence="1 8" id="KW-0808">Transferase</keyword>
<dbReference type="PANTHER" id="PTHR18964">
    <property type="entry name" value="ROK (REPRESSOR, ORF, KINASE) FAMILY"/>
    <property type="match status" value="1"/>
</dbReference>
<evidence type="ECO:0000256" key="5">
    <source>
        <dbReference type="ARBA" id="ARBA00022833"/>
    </source>
</evidence>
<name>A0A076LQ67_9GAMM</name>
<feature type="binding site" evidence="8">
    <location>
        <begin position="132"/>
        <end position="139"/>
    </location>
    <ligand>
        <name>ATP</name>
        <dbReference type="ChEBI" id="CHEBI:30616"/>
    </ligand>
</feature>
<dbReference type="GO" id="GO:0008270">
    <property type="term" value="F:zinc ion binding"/>
    <property type="evidence" value="ECO:0007669"/>
    <property type="project" value="UniProtKB-UniRule"/>
</dbReference>
<keyword evidence="2 8" id="KW-0479">Metal-binding</keyword>
<comment type="similarity">
    <text evidence="8">Belongs to the ROK (NagC/XylR) family. NanK subfamily.</text>
</comment>
<dbReference type="InterPro" id="IPR049874">
    <property type="entry name" value="ROK_cs"/>
</dbReference>
<keyword evidence="6 8" id="KW-0067">ATP-binding</keyword>
<keyword evidence="3 8" id="KW-0547">Nucleotide-binding</keyword>
<dbReference type="Pfam" id="PF00480">
    <property type="entry name" value="ROK"/>
    <property type="match status" value="1"/>
</dbReference>
<dbReference type="InterPro" id="IPR043129">
    <property type="entry name" value="ATPase_NBD"/>
</dbReference>
<evidence type="ECO:0000256" key="1">
    <source>
        <dbReference type="ARBA" id="ARBA00022679"/>
    </source>
</evidence>